<dbReference type="PANTHER" id="PTHR33175">
    <property type="entry name" value="DNA-BINDING PROTEIN HU"/>
    <property type="match status" value="1"/>
</dbReference>
<evidence type="ECO:0000256" key="1">
    <source>
        <dbReference type="ARBA" id="ARBA00010529"/>
    </source>
</evidence>
<dbReference type="SMART" id="SM00411">
    <property type="entry name" value="BHL"/>
    <property type="match status" value="1"/>
</dbReference>
<dbReference type="GO" id="GO:0005829">
    <property type="term" value="C:cytosol"/>
    <property type="evidence" value="ECO:0007669"/>
    <property type="project" value="TreeGrafter"/>
</dbReference>
<dbReference type="GO" id="GO:0030527">
    <property type="term" value="F:structural constituent of chromatin"/>
    <property type="evidence" value="ECO:0007669"/>
    <property type="project" value="InterPro"/>
</dbReference>
<dbReference type="Pfam" id="PF00216">
    <property type="entry name" value="Bac_DNA_binding"/>
    <property type="match status" value="1"/>
</dbReference>
<dbReference type="PRINTS" id="PR01727">
    <property type="entry name" value="DNABINDINGHU"/>
</dbReference>
<dbReference type="InterPro" id="IPR000119">
    <property type="entry name" value="Hist_DNA-bd"/>
</dbReference>
<keyword evidence="2" id="KW-0226">DNA condensation</keyword>
<organism evidence="5 6">
    <name type="scientific">Thermodesulfitimonas autotrophica</name>
    <dbReference type="NCBI Taxonomy" id="1894989"/>
    <lineage>
        <taxon>Bacteria</taxon>
        <taxon>Bacillati</taxon>
        <taxon>Bacillota</taxon>
        <taxon>Clostridia</taxon>
        <taxon>Thermoanaerobacterales</taxon>
        <taxon>Thermoanaerobacteraceae</taxon>
        <taxon>Thermodesulfitimonas</taxon>
    </lineage>
</organism>
<dbReference type="GO" id="GO:0003677">
    <property type="term" value="F:DNA binding"/>
    <property type="evidence" value="ECO:0007669"/>
    <property type="project" value="UniProtKB-KW"/>
</dbReference>
<gene>
    <name evidence="5" type="ORF">EDD75_2216</name>
</gene>
<evidence type="ECO:0000313" key="6">
    <source>
        <dbReference type="Proteomes" id="UP000282654"/>
    </source>
</evidence>
<protein>
    <submittedName>
        <fullName evidence="5">DNA-binding protein HU-beta</fullName>
    </submittedName>
</protein>
<sequence length="90" mass="9705">MTKTDFVSLVAEKSGLTKKDAARAVDAFCEAVKEAAAKGEKVVLPGFGAFAVVTTKERKGRDLRTGEEIVIPAKRAVRFRVGKLLKEAVK</sequence>
<comment type="similarity">
    <text evidence="1 4">Belongs to the bacterial histone-like protein family.</text>
</comment>
<name>A0A3N5B8H3_9THEO</name>
<evidence type="ECO:0000256" key="3">
    <source>
        <dbReference type="ARBA" id="ARBA00023125"/>
    </source>
</evidence>
<dbReference type="SUPFAM" id="SSF47729">
    <property type="entry name" value="IHF-like DNA-binding proteins"/>
    <property type="match status" value="1"/>
</dbReference>
<keyword evidence="3 5" id="KW-0238">DNA-binding</keyword>
<dbReference type="OrthoDB" id="9799835at2"/>
<evidence type="ECO:0000256" key="2">
    <source>
        <dbReference type="ARBA" id="ARBA00023067"/>
    </source>
</evidence>
<evidence type="ECO:0000313" key="5">
    <source>
        <dbReference type="EMBL" id="RPF41995.1"/>
    </source>
</evidence>
<accession>A0A3N5B8H3</accession>
<dbReference type="PANTHER" id="PTHR33175:SF3">
    <property type="entry name" value="DNA-BINDING PROTEIN HU-BETA"/>
    <property type="match status" value="1"/>
</dbReference>
<proteinExistence type="inferred from homology"/>
<dbReference type="EMBL" id="RKRE01000004">
    <property type="protein sequence ID" value="RPF41995.1"/>
    <property type="molecule type" value="Genomic_DNA"/>
</dbReference>
<reference evidence="5 6" key="1">
    <citation type="submission" date="2018-11" db="EMBL/GenBank/DDBJ databases">
        <title>Genomic Encyclopedia of Type Strains, Phase IV (KMG-IV): sequencing the most valuable type-strain genomes for metagenomic binning, comparative biology and taxonomic classification.</title>
        <authorList>
            <person name="Goeker M."/>
        </authorList>
    </citation>
    <scope>NUCLEOTIDE SEQUENCE [LARGE SCALE GENOMIC DNA]</scope>
    <source>
        <strain evidence="5 6">DSM 102936</strain>
    </source>
</reference>
<dbReference type="AlphaFoldDB" id="A0A3N5B8H3"/>
<dbReference type="CDD" id="cd13831">
    <property type="entry name" value="HU"/>
    <property type="match status" value="1"/>
</dbReference>
<evidence type="ECO:0000256" key="4">
    <source>
        <dbReference type="RuleBase" id="RU003939"/>
    </source>
</evidence>
<dbReference type="Gene3D" id="4.10.520.10">
    <property type="entry name" value="IHF-like DNA-binding proteins"/>
    <property type="match status" value="1"/>
</dbReference>
<keyword evidence="6" id="KW-1185">Reference proteome</keyword>
<dbReference type="Proteomes" id="UP000282654">
    <property type="component" value="Unassembled WGS sequence"/>
</dbReference>
<dbReference type="InterPro" id="IPR010992">
    <property type="entry name" value="IHF-like_DNA-bd_dom_sf"/>
</dbReference>
<dbReference type="RefSeq" id="WP_123932061.1">
    <property type="nucleotide sequence ID" value="NZ_RKRE01000004.1"/>
</dbReference>
<comment type="caution">
    <text evidence="5">The sequence shown here is derived from an EMBL/GenBank/DDBJ whole genome shotgun (WGS) entry which is preliminary data.</text>
</comment>
<dbReference type="GO" id="GO:0030261">
    <property type="term" value="P:chromosome condensation"/>
    <property type="evidence" value="ECO:0007669"/>
    <property type="project" value="UniProtKB-KW"/>
</dbReference>